<reference evidence="1 2" key="1">
    <citation type="submission" date="2020-08" db="EMBL/GenBank/DDBJ databases">
        <title>Cohnella phylogeny.</title>
        <authorList>
            <person name="Dunlap C."/>
        </authorList>
    </citation>
    <scope>NUCLEOTIDE SEQUENCE [LARGE SCALE GENOMIC DNA]</scope>
    <source>
        <strain evidence="1 2">DSM 103658</strain>
    </source>
</reference>
<accession>A0A841TH70</accession>
<dbReference type="EMBL" id="JACJVN010000057">
    <property type="protein sequence ID" value="MBB6678590.1"/>
    <property type="molecule type" value="Genomic_DNA"/>
</dbReference>
<dbReference type="AlphaFoldDB" id="A0A841TH70"/>
<dbReference type="Proteomes" id="UP000574133">
    <property type="component" value="Unassembled WGS sequence"/>
</dbReference>
<protein>
    <submittedName>
        <fullName evidence="1">Uncharacterized protein</fullName>
    </submittedName>
</protein>
<organism evidence="1 2">
    <name type="scientific">Cohnella lubricantis</name>
    <dbReference type="NCBI Taxonomy" id="2163172"/>
    <lineage>
        <taxon>Bacteria</taxon>
        <taxon>Bacillati</taxon>
        <taxon>Bacillota</taxon>
        <taxon>Bacilli</taxon>
        <taxon>Bacillales</taxon>
        <taxon>Paenibacillaceae</taxon>
        <taxon>Cohnella</taxon>
    </lineage>
</organism>
<evidence type="ECO:0000313" key="2">
    <source>
        <dbReference type="Proteomes" id="UP000574133"/>
    </source>
</evidence>
<comment type="caution">
    <text evidence="1">The sequence shown here is derived from an EMBL/GenBank/DDBJ whole genome shotgun (WGS) entry which is preliminary data.</text>
</comment>
<sequence length="159" mass="17288">MSHTMKVKLSQWEALMVEGLRKLGWTDDEIVERVNRGTDLPSDDSIYEFHFEELAAFAAREPETFESAVRQGYQIKYNTIGGIRSWIDVALGKEPEVCREPGLEAVTAELTTAEKERLAGVLSYGWTISPAAGGGRTADGAGHGASAGAGVYRIEPTRG</sequence>
<gene>
    <name evidence="1" type="ORF">H4Q31_14965</name>
</gene>
<evidence type="ECO:0000313" key="1">
    <source>
        <dbReference type="EMBL" id="MBB6678590.1"/>
    </source>
</evidence>
<proteinExistence type="predicted"/>
<dbReference type="RefSeq" id="WP_185179853.1">
    <property type="nucleotide sequence ID" value="NZ_CBCSEP010000006.1"/>
</dbReference>
<keyword evidence="2" id="KW-1185">Reference proteome</keyword>
<name>A0A841TH70_9BACL</name>